<evidence type="ECO:0000313" key="2">
    <source>
        <dbReference type="EMBL" id="GHE13829.1"/>
    </source>
</evidence>
<accession>A0A919D7B1</accession>
<gene>
    <name evidence="2" type="ORF">GCM10010339_82320</name>
</gene>
<protein>
    <submittedName>
        <fullName evidence="2">Uncharacterized protein</fullName>
    </submittedName>
</protein>
<name>A0A919D7B1_9ACTN</name>
<evidence type="ECO:0000313" key="3">
    <source>
        <dbReference type="Proteomes" id="UP000655443"/>
    </source>
</evidence>
<proteinExistence type="predicted"/>
<reference evidence="2" key="2">
    <citation type="submission" date="2020-09" db="EMBL/GenBank/DDBJ databases">
        <authorList>
            <person name="Sun Q."/>
            <person name="Ohkuma M."/>
        </authorList>
    </citation>
    <scope>NUCLEOTIDE SEQUENCE</scope>
    <source>
        <strain evidence="2">JCM 4714</strain>
    </source>
</reference>
<dbReference type="AlphaFoldDB" id="A0A919D7B1"/>
<feature type="region of interest" description="Disordered" evidence="1">
    <location>
        <begin position="1"/>
        <end position="25"/>
    </location>
</feature>
<sequence length="47" mass="4897">MFVSTKSTPGDGQHGKGSKGVVGGEAQRGAVAFVKDLARGVRALRRR</sequence>
<feature type="compositionally biased region" description="Polar residues" evidence="1">
    <location>
        <begin position="1"/>
        <end position="10"/>
    </location>
</feature>
<comment type="caution">
    <text evidence="2">The sequence shown here is derived from an EMBL/GenBank/DDBJ whole genome shotgun (WGS) entry which is preliminary data.</text>
</comment>
<dbReference type="Proteomes" id="UP000655443">
    <property type="component" value="Unassembled WGS sequence"/>
</dbReference>
<dbReference type="EMBL" id="BMVG01000044">
    <property type="protein sequence ID" value="GHE13829.1"/>
    <property type="molecule type" value="Genomic_DNA"/>
</dbReference>
<organism evidence="2 3">
    <name type="scientific">Streptomyces alanosinicus</name>
    <dbReference type="NCBI Taxonomy" id="68171"/>
    <lineage>
        <taxon>Bacteria</taxon>
        <taxon>Bacillati</taxon>
        <taxon>Actinomycetota</taxon>
        <taxon>Actinomycetes</taxon>
        <taxon>Kitasatosporales</taxon>
        <taxon>Streptomycetaceae</taxon>
        <taxon>Streptomyces</taxon>
    </lineage>
</organism>
<reference evidence="2" key="1">
    <citation type="journal article" date="2014" name="Int. J. Syst. Evol. Microbiol.">
        <title>Complete genome sequence of Corynebacterium casei LMG S-19264T (=DSM 44701T), isolated from a smear-ripened cheese.</title>
        <authorList>
            <consortium name="US DOE Joint Genome Institute (JGI-PGF)"/>
            <person name="Walter F."/>
            <person name="Albersmeier A."/>
            <person name="Kalinowski J."/>
            <person name="Ruckert C."/>
        </authorList>
    </citation>
    <scope>NUCLEOTIDE SEQUENCE</scope>
    <source>
        <strain evidence="2">JCM 4714</strain>
    </source>
</reference>
<evidence type="ECO:0000256" key="1">
    <source>
        <dbReference type="SAM" id="MobiDB-lite"/>
    </source>
</evidence>
<keyword evidence="3" id="KW-1185">Reference proteome</keyword>